<proteinExistence type="predicted"/>
<dbReference type="Proteomes" id="UP000002892">
    <property type="component" value="Chromosome"/>
</dbReference>
<evidence type="ECO:0000313" key="1">
    <source>
        <dbReference type="EMBL" id="AFM40707.1"/>
    </source>
</evidence>
<dbReference type="AlphaFoldDB" id="I4D4I3"/>
<evidence type="ECO:0008006" key="3">
    <source>
        <dbReference type="Google" id="ProtNLM"/>
    </source>
</evidence>
<dbReference type="KEGG" id="dai:Desaci_1718"/>
<evidence type="ECO:0000313" key="2">
    <source>
        <dbReference type="Proteomes" id="UP000002892"/>
    </source>
</evidence>
<dbReference type="HOGENOM" id="CLU_1347091_0_0_9"/>
<accession>I4D4I3</accession>
<dbReference type="RefSeq" id="WP_014826713.1">
    <property type="nucleotide sequence ID" value="NC_018068.1"/>
</dbReference>
<organism evidence="1 2">
    <name type="scientific">Desulfosporosinus acidiphilus (strain DSM 22704 / JCM 16185 / SJ4)</name>
    <dbReference type="NCBI Taxonomy" id="646529"/>
    <lineage>
        <taxon>Bacteria</taxon>
        <taxon>Bacillati</taxon>
        <taxon>Bacillota</taxon>
        <taxon>Clostridia</taxon>
        <taxon>Eubacteriales</taxon>
        <taxon>Desulfitobacteriaceae</taxon>
        <taxon>Desulfosporosinus</taxon>
    </lineage>
</organism>
<keyword evidence="2" id="KW-1185">Reference proteome</keyword>
<dbReference type="EMBL" id="CP003639">
    <property type="protein sequence ID" value="AFM40707.1"/>
    <property type="molecule type" value="Genomic_DNA"/>
</dbReference>
<gene>
    <name evidence="1" type="ordered locus">Desaci_1718</name>
</gene>
<reference evidence="1 2" key="1">
    <citation type="journal article" date="2012" name="J. Bacteriol.">
        <title>Complete genome sequences of Desulfosporosinus orientis DSM765T, Desulfosporosinus youngiae DSM17734T, Desulfosporosinus meridiei DSM13257T, and Desulfosporosinus acidiphilus DSM22704T.</title>
        <authorList>
            <person name="Pester M."/>
            <person name="Brambilla E."/>
            <person name="Alazard D."/>
            <person name="Rattei T."/>
            <person name="Weinmaier T."/>
            <person name="Han J."/>
            <person name="Lucas S."/>
            <person name="Lapidus A."/>
            <person name="Cheng J.F."/>
            <person name="Goodwin L."/>
            <person name="Pitluck S."/>
            <person name="Peters L."/>
            <person name="Ovchinnikova G."/>
            <person name="Teshima H."/>
            <person name="Detter J.C."/>
            <person name="Han C.S."/>
            <person name="Tapia R."/>
            <person name="Land M.L."/>
            <person name="Hauser L."/>
            <person name="Kyrpides N.C."/>
            <person name="Ivanova N.N."/>
            <person name="Pagani I."/>
            <person name="Huntmann M."/>
            <person name="Wei C.L."/>
            <person name="Davenport K.W."/>
            <person name="Daligault H."/>
            <person name="Chain P.S."/>
            <person name="Chen A."/>
            <person name="Mavromatis K."/>
            <person name="Markowitz V."/>
            <person name="Szeto E."/>
            <person name="Mikhailova N."/>
            <person name="Pati A."/>
            <person name="Wagner M."/>
            <person name="Woyke T."/>
            <person name="Ollivier B."/>
            <person name="Klenk H.P."/>
            <person name="Spring S."/>
            <person name="Loy A."/>
        </authorList>
    </citation>
    <scope>NUCLEOTIDE SEQUENCE [LARGE SCALE GENOMIC DNA]</scope>
    <source>
        <strain evidence="2">DSM 22704 / JCM 16185 / SJ4</strain>
    </source>
</reference>
<name>I4D4I3_DESAJ</name>
<protein>
    <recommendedName>
        <fullName evidence="3">Uracil DNA glycosylase superfamily protein</fullName>
    </recommendedName>
</protein>
<sequence>MSSLLLNKYSPLIEEIKTESGDKSSHIWLLVNPKYPSVNNDIWIPILEVIQDKVYRTLKNRINTRNIYIKNTISDIGLVSNGSLLGSAEIAEDIGSLRESIFEYRPKMIVTFGNLTYELVNRICEIRSEEGPKYWNSSNLEYEFVQSIANFDINKINRIPLPRQITAKSTSMEKYDSYWEERDNYFRDVGTMIADRIIENKDHLNIWID</sequence>
<dbReference type="OrthoDB" id="1795163at2"/>